<gene>
    <name evidence="1" type="ORF">E2C01_099020</name>
</gene>
<accession>A0A5B7K4E1</accession>
<reference evidence="1 2" key="1">
    <citation type="submission" date="2019-05" db="EMBL/GenBank/DDBJ databases">
        <title>Another draft genome of Portunus trituberculatus and its Hox gene families provides insights of decapod evolution.</title>
        <authorList>
            <person name="Jeong J.-H."/>
            <person name="Song I."/>
            <person name="Kim S."/>
            <person name="Choi T."/>
            <person name="Kim D."/>
            <person name="Ryu S."/>
            <person name="Kim W."/>
        </authorList>
    </citation>
    <scope>NUCLEOTIDE SEQUENCE [LARGE SCALE GENOMIC DNA]</scope>
    <source>
        <tissue evidence="1">Muscle</tissue>
    </source>
</reference>
<proteinExistence type="predicted"/>
<protein>
    <submittedName>
        <fullName evidence="1">Uncharacterized protein</fullName>
    </submittedName>
</protein>
<keyword evidence="2" id="KW-1185">Reference proteome</keyword>
<comment type="caution">
    <text evidence="1">The sequence shown here is derived from an EMBL/GenBank/DDBJ whole genome shotgun (WGS) entry which is preliminary data.</text>
</comment>
<evidence type="ECO:0000313" key="1">
    <source>
        <dbReference type="EMBL" id="MPD03383.1"/>
    </source>
</evidence>
<sequence length="109" mass="12757">MIWYFLRYIKYHGSYLFVSSGGVSLAPLRQYKVPLLWDLFRQLRVVIQPAYISLRPAFLRHSEALPWVSRGSRVSELVAGRQQHNTRIVSVPLLPTHHFESCYFPDLVL</sequence>
<dbReference type="AlphaFoldDB" id="A0A5B7K4E1"/>
<dbReference type="Proteomes" id="UP000324222">
    <property type="component" value="Unassembled WGS sequence"/>
</dbReference>
<organism evidence="1 2">
    <name type="scientific">Portunus trituberculatus</name>
    <name type="common">Swimming crab</name>
    <name type="synonym">Neptunus trituberculatus</name>
    <dbReference type="NCBI Taxonomy" id="210409"/>
    <lineage>
        <taxon>Eukaryota</taxon>
        <taxon>Metazoa</taxon>
        <taxon>Ecdysozoa</taxon>
        <taxon>Arthropoda</taxon>
        <taxon>Crustacea</taxon>
        <taxon>Multicrustacea</taxon>
        <taxon>Malacostraca</taxon>
        <taxon>Eumalacostraca</taxon>
        <taxon>Eucarida</taxon>
        <taxon>Decapoda</taxon>
        <taxon>Pleocyemata</taxon>
        <taxon>Brachyura</taxon>
        <taxon>Eubrachyura</taxon>
        <taxon>Portunoidea</taxon>
        <taxon>Portunidae</taxon>
        <taxon>Portuninae</taxon>
        <taxon>Portunus</taxon>
    </lineage>
</organism>
<evidence type="ECO:0000313" key="2">
    <source>
        <dbReference type="Proteomes" id="UP000324222"/>
    </source>
</evidence>
<dbReference type="EMBL" id="VSRR010135884">
    <property type="protein sequence ID" value="MPD03383.1"/>
    <property type="molecule type" value="Genomic_DNA"/>
</dbReference>
<name>A0A5B7K4E1_PORTR</name>